<reference evidence="2" key="2">
    <citation type="submission" date="2017-02" db="EMBL/GenBank/DDBJ databases">
        <authorList>
            <person name="Peterson S.W."/>
        </authorList>
    </citation>
    <scope>NUCLEOTIDE SEQUENCE</scope>
</reference>
<accession>A0A1X9WEF1</accession>
<dbReference type="EMBL" id="KY659276">
    <property type="protein sequence ID" value="ARS01377.1"/>
    <property type="molecule type" value="mRNA"/>
</dbReference>
<feature type="signal peptide" evidence="1">
    <location>
        <begin position="1"/>
        <end position="26"/>
    </location>
</feature>
<keyword evidence="1" id="KW-0732">Signal</keyword>
<dbReference type="AlphaFoldDB" id="A0A1X9WEF1"/>
<protein>
    <submittedName>
        <fullName evidence="2">Ggng 2</fullName>
    </submittedName>
</protein>
<evidence type="ECO:0000313" key="2">
    <source>
        <dbReference type="EMBL" id="ARS01377.1"/>
    </source>
</evidence>
<evidence type="ECO:0000256" key="1">
    <source>
        <dbReference type="SAM" id="SignalP"/>
    </source>
</evidence>
<feature type="chain" id="PRO_5013027799" evidence="1">
    <location>
        <begin position="27"/>
        <end position="138"/>
    </location>
</feature>
<sequence>MELTLGNGFVMILCLCLSAFTSPASAKCRGQWAIHACFGGNGKRSDPSQEHNLLQKLIISNAQRLNRMLQNENALPAAEDELIEAPVQYEDDELKAEVEEESDSTQSVRKVPSMKDLRSLLRALRIQQSLPEREASFV</sequence>
<organism evidence="2">
    <name type="scientific">Deroceras reticulatum</name>
    <name type="common">Gray garden slug</name>
    <dbReference type="NCBI Taxonomy" id="145610"/>
    <lineage>
        <taxon>Eukaryota</taxon>
        <taxon>Metazoa</taxon>
        <taxon>Spiralia</taxon>
        <taxon>Lophotrochozoa</taxon>
        <taxon>Mollusca</taxon>
        <taxon>Gastropoda</taxon>
        <taxon>Heterobranchia</taxon>
        <taxon>Euthyneura</taxon>
        <taxon>Panpulmonata</taxon>
        <taxon>Eupulmonata</taxon>
        <taxon>Stylommatophora</taxon>
        <taxon>Helicina</taxon>
        <taxon>Limacoidea</taxon>
        <taxon>Agriolimacidae</taxon>
        <taxon>Deroceras</taxon>
    </lineage>
</organism>
<name>A0A1X9WEF1_DERRE</name>
<proteinExistence type="evidence at transcript level"/>
<reference evidence="2" key="1">
    <citation type="journal article" date="2017" name="Peptides">
        <title>Neuropeptides predicted from the transcriptome analysis of the gray garden slug Deroceras reticulatum.</title>
        <authorList>
            <person name="Ahn S.J."/>
            <person name="Martin R."/>
            <person name="Rao S."/>
            <person name="Choi M.Y."/>
        </authorList>
    </citation>
    <scope>NUCLEOTIDE SEQUENCE</scope>
</reference>